<dbReference type="Gene3D" id="1.20.91.20">
    <property type="entry name" value="Anaphylotoxins (complement system)"/>
    <property type="match status" value="1"/>
</dbReference>
<dbReference type="AlphaFoldDB" id="A0A672F8T9"/>
<accession>A0A672F8T9</accession>
<organism evidence="6 7">
    <name type="scientific">Salarias fasciatus</name>
    <name type="common">Jewelled blenny</name>
    <name type="synonym">Blennius fasciatus</name>
    <dbReference type="NCBI Taxonomy" id="181472"/>
    <lineage>
        <taxon>Eukaryota</taxon>
        <taxon>Metazoa</taxon>
        <taxon>Chordata</taxon>
        <taxon>Craniata</taxon>
        <taxon>Vertebrata</taxon>
        <taxon>Euteleostomi</taxon>
        <taxon>Actinopterygii</taxon>
        <taxon>Neopterygii</taxon>
        <taxon>Teleostei</taxon>
        <taxon>Neoteleostei</taxon>
        <taxon>Acanthomorphata</taxon>
        <taxon>Ovalentaria</taxon>
        <taxon>Blenniimorphae</taxon>
        <taxon>Blenniiformes</taxon>
        <taxon>Blennioidei</taxon>
        <taxon>Blenniidae</taxon>
        <taxon>Salariinae</taxon>
        <taxon>Salarias</taxon>
    </lineage>
</organism>
<dbReference type="GO" id="GO:0006956">
    <property type="term" value="P:complement activation"/>
    <property type="evidence" value="ECO:0007669"/>
    <property type="project" value="InterPro"/>
</dbReference>
<proteinExistence type="predicted"/>
<dbReference type="Proteomes" id="UP000472267">
    <property type="component" value="Chromosome 6"/>
</dbReference>
<reference evidence="6" key="3">
    <citation type="submission" date="2025-09" db="UniProtKB">
        <authorList>
            <consortium name="Ensembl"/>
        </authorList>
    </citation>
    <scope>IDENTIFICATION</scope>
</reference>
<dbReference type="InParanoid" id="A0A672F8T9"/>
<comment type="subcellular location">
    <subcellularLocation>
        <location evidence="1">Secreted</location>
    </subcellularLocation>
</comment>
<name>A0A672F8T9_SALFA</name>
<evidence type="ECO:0000259" key="5">
    <source>
        <dbReference type="PROSITE" id="PS01178"/>
    </source>
</evidence>
<keyword evidence="2" id="KW-0964">Secreted</keyword>
<dbReference type="Pfam" id="PF01821">
    <property type="entry name" value="ANATO"/>
    <property type="match status" value="1"/>
</dbReference>
<feature type="domain" description="Anaphylatoxin-like" evidence="5">
    <location>
        <begin position="24"/>
        <end position="59"/>
    </location>
</feature>
<evidence type="ECO:0000256" key="3">
    <source>
        <dbReference type="ARBA" id="ARBA00023157"/>
    </source>
</evidence>
<dbReference type="OMA" id="CCAFANR"/>
<protein>
    <recommendedName>
        <fullName evidence="5">Anaphylatoxin-like domain-containing protein</fullName>
    </recommendedName>
</protein>
<reference evidence="6" key="1">
    <citation type="submission" date="2019-06" db="EMBL/GenBank/DDBJ databases">
        <authorList>
            <consortium name="Wellcome Sanger Institute Data Sharing"/>
        </authorList>
    </citation>
    <scope>NUCLEOTIDE SEQUENCE [LARGE SCALE GENOMIC DNA]</scope>
</reference>
<dbReference type="InterPro" id="IPR018081">
    <property type="entry name" value="Anaphylatoxin_comp_syst"/>
</dbReference>
<dbReference type="CDD" id="cd00017">
    <property type="entry name" value="ANATO"/>
    <property type="match status" value="1"/>
</dbReference>
<feature type="region of interest" description="Disordered" evidence="4">
    <location>
        <begin position="70"/>
        <end position="89"/>
    </location>
</feature>
<keyword evidence="7" id="KW-1185">Reference proteome</keyword>
<dbReference type="GO" id="GO:0005576">
    <property type="term" value="C:extracellular region"/>
    <property type="evidence" value="ECO:0007669"/>
    <property type="project" value="UniProtKB-SubCell"/>
</dbReference>
<reference evidence="6" key="2">
    <citation type="submission" date="2025-08" db="UniProtKB">
        <authorList>
            <consortium name="Ensembl"/>
        </authorList>
    </citation>
    <scope>IDENTIFICATION</scope>
</reference>
<sequence>MRGWCFKPTLLQELLTDKVLQKECCMDGMRETPLSYSCERRSEYIVDGPACVEAFLDCCREMTTQRADKKEESLKLARSKRQRLRRRSL</sequence>
<dbReference type="PROSITE" id="PS01178">
    <property type="entry name" value="ANAPHYLATOXIN_2"/>
    <property type="match status" value="1"/>
</dbReference>
<feature type="compositionally biased region" description="Basic residues" evidence="4">
    <location>
        <begin position="77"/>
        <end position="89"/>
    </location>
</feature>
<dbReference type="SMART" id="SM00104">
    <property type="entry name" value="ANATO"/>
    <property type="match status" value="1"/>
</dbReference>
<dbReference type="InterPro" id="IPR001840">
    <property type="entry name" value="Anaphylatoxn_comp_syst_dom"/>
</dbReference>
<evidence type="ECO:0000256" key="2">
    <source>
        <dbReference type="ARBA" id="ARBA00022525"/>
    </source>
</evidence>
<evidence type="ECO:0000313" key="6">
    <source>
        <dbReference type="Ensembl" id="ENSSFAP00005002002.1"/>
    </source>
</evidence>
<dbReference type="PRINTS" id="PR00004">
    <property type="entry name" value="ANAPHYLATOXN"/>
</dbReference>
<dbReference type="InterPro" id="IPR000020">
    <property type="entry name" value="Anaphylatoxin/fibulin"/>
</dbReference>
<keyword evidence="3" id="KW-1015">Disulfide bond</keyword>
<evidence type="ECO:0000256" key="4">
    <source>
        <dbReference type="SAM" id="MobiDB-lite"/>
    </source>
</evidence>
<dbReference type="SUPFAM" id="SSF47686">
    <property type="entry name" value="Anaphylotoxins (complement system)"/>
    <property type="match status" value="1"/>
</dbReference>
<evidence type="ECO:0000256" key="1">
    <source>
        <dbReference type="ARBA" id="ARBA00004613"/>
    </source>
</evidence>
<dbReference type="GO" id="GO:0006954">
    <property type="term" value="P:inflammatory response"/>
    <property type="evidence" value="ECO:0007669"/>
    <property type="project" value="InterPro"/>
</dbReference>
<dbReference type="PROSITE" id="PS01177">
    <property type="entry name" value="ANAPHYLATOXIN_1"/>
    <property type="match status" value="1"/>
</dbReference>
<evidence type="ECO:0000313" key="7">
    <source>
        <dbReference type="Proteomes" id="UP000472267"/>
    </source>
</evidence>
<dbReference type="Ensembl" id="ENSSFAT00005002115.1">
    <property type="protein sequence ID" value="ENSSFAP00005002002.1"/>
    <property type="gene ID" value="ENSSFAG00005001330.1"/>
</dbReference>